<evidence type="ECO:0000313" key="1">
    <source>
        <dbReference type="Proteomes" id="UP000887580"/>
    </source>
</evidence>
<sequence>MIFESRSSTSSPCNEIEQSAKFVVEEKEIFGEDDNNGMPHGFAPRYFDYHHHHQQQQQQQHPSQQPPQPKGNGSTSTVSSPSPMSNNSSIGSIQQQQQQAQQQQHQNGINLSLQNGASTNSNGIEPSNIKEEANNQFNPNLMNNCFPCPSIRLPPSCPSAASTTTTATMQPGN</sequence>
<name>A0AC35EZZ8_9BILA</name>
<reference evidence="2" key="1">
    <citation type="submission" date="2022-11" db="UniProtKB">
        <authorList>
            <consortium name="WormBaseParasite"/>
        </authorList>
    </citation>
    <scope>IDENTIFICATION</scope>
</reference>
<evidence type="ECO:0000313" key="2">
    <source>
        <dbReference type="WBParaSite" id="PS1159_v2.g124.t1"/>
    </source>
</evidence>
<organism evidence="1 2">
    <name type="scientific">Panagrolaimus sp. PS1159</name>
    <dbReference type="NCBI Taxonomy" id="55785"/>
    <lineage>
        <taxon>Eukaryota</taxon>
        <taxon>Metazoa</taxon>
        <taxon>Ecdysozoa</taxon>
        <taxon>Nematoda</taxon>
        <taxon>Chromadorea</taxon>
        <taxon>Rhabditida</taxon>
        <taxon>Tylenchina</taxon>
        <taxon>Panagrolaimomorpha</taxon>
        <taxon>Panagrolaimoidea</taxon>
        <taxon>Panagrolaimidae</taxon>
        <taxon>Panagrolaimus</taxon>
    </lineage>
</organism>
<proteinExistence type="predicted"/>
<accession>A0AC35EZZ8</accession>
<protein>
    <submittedName>
        <fullName evidence="2">Uncharacterized protein</fullName>
    </submittedName>
</protein>
<dbReference type="Proteomes" id="UP000887580">
    <property type="component" value="Unplaced"/>
</dbReference>
<dbReference type="WBParaSite" id="PS1159_v2.g124.t1">
    <property type="protein sequence ID" value="PS1159_v2.g124.t1"/>
    <property type="gene ID" value="PS1159_v2.g124"/>
</dbReference>